<dbReference type="GO" id="GO:0004222">
    <property type="term" value="F:metalloendopeptidase activity"/>
    <property type="evidence" value="ECO:0007669"/>
    <property type="project" value="InterPro"/>
</dbReference>
<organism evidence="5 6">
    <name type="scientific">Trichomalopsis sarcophagae</name>
    <dbReference type="NCBI Taxonomy" id="543379"/>
    <lineage>
        <taxon>Eukaryota</taxon>
        <taxon>Metazoa</taxon>
        <taxon>Ecdysozoa</taxon>
        <taxon>Arthropoda</taxon>
        <taxon>Hexapoda</taxon>
        <taxon>Insecta</taxon>
        <taxon>Pterygota</taxon>
        <taxon>Neoptera</taxon>
        <taxon>Endopterygota</taxon>
        <taxon>Hymenoptera</taxon>
        <taxon>Apocrita</taxon>
        <taxon>Proctotrupomorpha</taxon>
        <taxon>Chalcidoidea</taxon>
        <taxon>Pteromalidae</taxon>
        <taxon>Pteromalinae</taxon>
        <taxon>Trichomalopsis</taxon>
    </lineage>
</organism>
<dbReference type="InterPro" id="IPR024079">
    <property type="entry name" value="MetalloPept_cat_dom_sf"/>
</dbReference>
<dbReference type="SUPFAM" id="SSF55486">
    <property type="entry name" value="Metalloproteases ('zincins'), catalytic domain"/>
    <property type="match status" value="1"/>
</dbReference>
<dbReference type="AlphaFoldDB" id="A0A232FCA8"/>
<evidence type="ECO:0000256" key="3">
    <source>
        <dbReference type="SAM" id="SignalP"/>
    </source>
</evidence>
<keyword evidence="6" id="KW-1185">Reference proteome</keyword>
<gene>
    <name evidence="5" type="ORF">TSAR_001080</name>
</gene>
<dbReference type="GO" id="GO:0006509">
    <property type="term" value="P:membrane protein ectodomain proteolysis"/>
    <property type="evidence" value="ECO:0007669"/>
    <property type="project" value="TreeGrafter"/>
</dbReference>
<comment type="caution">
    <text evidence="5">The sequence shown here is derived from an EMBL/GenBank/DDBJ whole genome shotgun (WGS) entry which is preliminary data.</text>
</comment>
<evidence type="ECO:0000313" key="6">
    <source>
        <dbReference type="Proteomes" id="UP000215335"/>
    </source>
</evidence>
<feature type="binding site" evidence="2">
    <location>
        <position position="338"/>
    </location>
    <ligand>
        <name>Zn(2+)</name>
        <dbReference type="ChEBI" id="CHEBI:29105"/>
        <note>catalytic</note>
    </ligand>
</feature>
<feature type="chain" id="PRO_5011991531" description="Peptidase M12B domain-containing protein" evidence="3">
    <location>
        <begin position="23"/>
        <end position="394"/>
    </location>
</feature>
<comment type="caution">
    <text evidence="2">Lacks conserved residue(s) required for the propagation of feature annotation.</text>
</comment>
<evidence type="ECO:0000259" key="4">
    <source>
        <dbReference type="PROSITE" id="PS50215"/>
    </source>
</evidence>
<dbReference type="EMBL" id="NNAY01000458">
    <property type="protein sequence ID" value="OXU28252.1"/>
    <property type="molecule type" value="Genomic_DNA"/>
</dbReference>
<accession>A0A232FCA8</accession>
<evidence type="ECO:0000313" key="5">
    <source>
        <dbReference type="EMBL" id="OXU28252.1"/>
    </source>
</evidence>
<dbReference type="STRING" id="543379.A0A232FCA8"/>
<name>A0A232FCA8_9HYME</name>
<feature type="signal peptide" evidence="3">
    <location>
        <begin position="1"/>
        <end position="22"/>
    </location>
</feature>
<protein>
    <recommendedName>
        <fullName evidence="4">Peptidase M12B domain-containing protein</fullName>
    </recommendedName>
</protein>
<evidence type="ECO:0000256" key="2">
    <source>
        <dbReference type="PROSITE-ProRule" id="PRU00276"/>
    </source>
</evidence>
<feature type="binding site" evidence="2">
    <location>
        <position position="348"/>
    </location>
    <ligand>
        <name>Zn(2+)</name>
        <dbReference type="ChEBI" id="CHEBI:29105"/>
        <note>catalytic</note>
    </ligand>
</feature>
<dbReference type="InterPro" id="IPR001590">
    <property type="entry name" value="Peptidase_M12B"/>
</dbReference>
<dbReference type="Proteomes" id="UP000215335">
    <property type="component" value="Unassembled WGS sequence"/>
</dbReference>
<keyword evidence="2" id="KW-0862">Zinc</keyword>
<dbReference type="PANTHER" id="PTHR11905:SF159">
    <property type="entry name" value="ADAM METALLOPROTEASE"/>
    <property type="match status" value="1"/>
</dbReference>
<keyword evidence="3" id="KW-0732">Signal</keyword>
<feature type="active site" evidence="2">
    <location>
        <position position="339"/>
    </location>
</feature>
<feature type="binding site" evidence="2">
    <location>
        <position position="342"/>
    </location>
    <ligand>
        <name>Zn(2+)</name>
        <dbReference type="ChEBI" id="CHEBI:29105"/>
        <note>catalytic</note>
    </ligand>
</feature>
<dbReference type="PROSITE" id="PS50215">
    <property type="entry name" value="ADAM_MEPRO"/>
    <property type="match status" value="1"/>
</dbReference>
<dbReference type="GO" id="GO:0046872">
    <property type="term" value="F:metal ion binding"/>
    <property type="evidence" value="ECO:0007669"/>
    <property type="project" value="UniProtKB-KW"/>
</dbReference>
<keyword evidence="2" id="KW-0479">Metal-binding</keyword>
<dbReference type="Pfam" id="PF13688">
    <property type="entry name" value="Reprolysin_5"/>
    <property type="match status" value="1"/>
</dbReference>
<dbReference type="Gene3D" id="3.40.390.10">
    <property type="entry name" value="Collagenase (Catalytic Domain)"/>
    <property type="match status" value="1"/>
</dbReference>
<reference evidence="5 6" key="1">
    <citation type="journal article" date="2017" name="Curr. Biol.">
        <title>The Evolution of Venom by Co-option of Single-Copy Genes.</title>
        <authorList>
            <person name="Martinson E.O."/>
            <person name="Mrinalini"/>
            <person name="Kelkar Y.D."/>
            <person name="Chang C.H."/>
            <person name="Werren J.H."/>
        </authorList>
    </citation>
    <scope>NUCLEOTIDE SEQUENCE [LARGE SCALE GENOMIC DNA]</scope>
    <source>
        <strain evidence="5 6">Alberta</strain>
        <tissue evidence="5">Whole body</tissue>
    </source>
</reference>
<dbReference type="PANTHER" id="PTHR11905">
    <property type="entry name" value="ADAM A DISINTEGRIN AND METALLOPROTEASE DOMAIN"/>
    <property type="match status" value="1"/>
</dbReference>
<feature type="domain" description="Peptidase M12B" evidence="4">
    <location>
        <begin position="182"/>
        <end position="394"/>
    </location>
</feature>
<evidence type="ECO:0000256" key="1">
    <source>
        <dbReference type="ARBA" id="ARBA00023049"/>
    </source>
</evidence>
<keyword evidence="1" id="KW-0482">Metalloprotease</keyword>
<proteinExistence type="predicted"/>
<keyword evidence="1" id="KW-0645">Protease</keyword>
<sequence length="394" mass="44678">MFELRIVLSVIIVFFAIHEISCDEVRFFLNNFFLLRIKKNVKIQVQSVTIPYKGKNYKFNVKALNRKIFYNVPIWTIESTESEDLMYTYEGVSKINGVLHEDKTMKAILIEKNNCTSNCWEGVFGLGTLRNVISDKPEAELLSKNPEFDISGVYKMHALKNGVSRNAKKSRSKVARSKNDAFYPKLLIVIDNALFEKLDNDVEYATKYLSIFWSAVDLQYRNITQPQIEVRITGLIIAKDDKALHYVSANSPDGNSVNVDEVLHGSRDEKAFIDSTNITDYDAVVTMTGLSGYTEVGPNKVRVGNSGVSWNASICMDDYYFSVTTDDGSFSGIHSAIHELGHLLGLNHDAVPGNALECFPTNRKQLTVMWPRYENREVEIWSECSVRALKIFSE</sequence>
<keyword evidence="1" id="KW-0378">Hydrolase</keyword>